<dbReference type="PANTHER" id="PTHR46224:SF61">
    <property type="entry name" value="ANKYRIN-LIKE PROTEIN"/>
    <property type="match status" value="1"/>
</dbReference>
<dbReference type="InterPro" id="IPR051616">
    <property type="entry name" value="Cul2-RING_E3_ligase_SR"/>
</dbReference>
<dbReference type="PROSITE" id="PS50088">
    <property type="entry name" value="ANK_REPEAT"/>
    <property type="match status" value="1"/>
</dbReference>
<proteinExistence type="predicted"/>
<gene>
    <name evidence="4" type="ORF">DX914_07385</name>
</gene>
<feature type="signal peptide" evidence="3">
    <location>
        <begin position="1"/>
        <end position="31"/>
    </location>
</feature>
<dbReference type="Pfam" id="PF12796">
    <property type="entry name" value="Ank_2"/>
    <property type="match status" value="1"/>
</dbReference>
<dbReference type="RefSeq" id="WP_115858353.1">
    <property type="nucleotide sequence ID" value="NZ_QTSU01000001.1"/>
</dbReference>
<evidence type="ECO:0000256" key="2">
    <source>
        <dbReference type="SAM" id="MobiDB-lite"/>
    </source>
</evidence>
<dbReference type="SMART" id="SM00248">
    <property type="entry name" value="ANK"/>
    <property type="match status" value="4"/>
</dbReference>
<dbReference type="InterPro" id="IPR036770">
    <property type="entry name" value="Ankyrin_rpt-contain_sf"/>
</dbReference>
<dbReference type="PANTHER" id="PTHR46224">
    <property type="entry name" value="ANKYRIN REPEAT FAMILY PROTEIN"/>
    <property type="match status" value="1"/>
</dbReference>
<dbReference type="EMBL" id="QTSU01000001">
    <property type="protein sequence ID" value="RDZ28917.1"/>
    <property type="molecule type" value="Genomic_DNA"/>
</dbReference>
<name>A0A371K4Z7_9GAMM</name>
<dbReference type="PROSITE" id="PS50297">
    <property type="entry name" value="ANK_REP_REGION"/>
    <property type="match status" value="1"/>
</dbReference>
<keyword evidence="1" id="KW-0040">ANK repeat</keyword>
<feature type="region of interest" description="Disordered" evidence="2">
    <location>
        <begin position="284"/>
        <end position="334"/>
    </location>
</feature>
<dbReference type="Gene3D" id="1.25.40.20">
    <property type="entry name" value="Ankyrin repeat-containing domain"/>
    <property type="match status" value="1"/>
</dbReference>
<comment type="caution">
    <text evidence="4">The sequence shown here is derived from an EMBL/GenBank/DDBJ whole genome shotgun (WGS) entry which is preliminary data.</text>
</comment>
<feature type="repeat" description="ANK" evidence="1">
    <location>
        <begin position="159"/>
        <end position="187"/>
    </location>
</feature>
<keyword evidence="5" id="KW-1185">Reference proteome</keyword>
<protein>
    <submittedName>
        <fullName evidence="4">Ankyrin repeat domain-containing protein</fullName>
    </submittedName>
</protein>
<accession>A0A371K4Z7</accession>
<evidence type="ECO:0000313" key="4">
    <source>
        <dbReference type="EMBL" id="RDZ28917.1"/>
    </source>
</evidence>
<sequence length="334" mass="37341">MPSTPLPPPPRPLRRWLLAGLMLCALAGCWAAPPAEGQRLPWDPGDYFQGQALQLALATDRRKAEQVRWLIRDQGVNPDRLFDKGDMPLVAWPVFNENPEGLRLLLENGADPNARKHEPQRPRGQYRNNALVLAARSKNPVYLKLLLEHGGDPNTLSSNEESLLHVAYQAGQWRNVQLLVQRGARINEPLFAKSEGGQALGHDTVLNWYSGLGNFDKAYWLLQHGADPARRMWLPAEMPDRAKQAQRMPILEDIFWLPVKPEMEAWQRKCQTYALARGLKPPPMPSAIKASRKGLGLPTEERDIPLPSVEEAKREQAAEAQKAAVQSVSDVPAG</sequence>
<dbReference type="SUPFAM" id="SSF48403">
    <property type="entry name" value="Ankyrin repeat"/>
    <property type="match status" value="1"/>
</dbReference>
<evidence type="ECO:0000256" key="3">
    <source>
        <dbReference type="SAM" id="SignalP"/>
    </source>
</evidence>
<evidence type="ECO:0000313" key="5">
    <source>
        <dbReference type="Proteomes" id="UP000264492"/>
    </source>
</evidence>
<organism evidence="4 5">
    <name type="scientific">Lysobacter silvisoli</name>
    <dbReference type="NCBI Taxonomy" id="2293254"/>
    <lineage>
        <taxon>Bacteria</taxon>
        <taxon>Pseudomonadati</taxon>
        <taxon>Pseudomonadota</taxon>
        <taxon>Gammaproteobacteria</taxon>
        <taxon>Lysobacterales</taxon>
        <taxon>Lysobacteraceae</taxon>
        <taxon>Lysobacter</taxon>
    </lineage>
</organism>
<feature type="chain" id="PRO_5016993986" evidence="3">
    <location>
        <begin position="32"/>
        <end position="334"/>
    </location>
</feature>
<keyword evidence="3" id="KW-0732">Signal</keyword>
<dbReference type="InterPro" id="IPR002110">
    <property type="entry name" value="Ankyrin_rpt"/>
</dbReference>
<reference evidence="4 5" key="1">
    <citation type="submission" date="2018-08" db="EMBL/GenBank/DDBJ databases">
        <title>Lysobacter sp. zong2l5, whole genome shotgun sequence.</title>
        <authorList>
            <person name="Zhang X."/>
            <person name="Feng G."/>
            <person name="Zhu H."/>
        </authorList>
    </citation>
    <scope>NUCLEOTIDE SEQUENCE [LARGE SCALE GENOMIC DNA]</scope>
    <source>
        <strain evidence="5">zong2l5</strain>
    </source>
</reference>
<feature type="compositionally biased region" description="Basic and acidic residues" evidence="2">
    <location>
        <begin position="299"/>
        <end position="317"/>
    </location>
</feature>
<evidence type="ECO:0000256" key="1">
    <source>
        <dbReference type="PROSITE-ProRule" id="PRU00023"/>
    </source>
</evidence>
<dbReference type="Proteomes" id="UP000264492">
    <property type="component" value="Unassembled WGS sequence"/>
</dbReference>
<dbReference type="AlphaFoldDB" id="A0A371K4Z7"/>